<evidence type="ECO:0000259" key="1">
    <source>
        <dbReference type="Pfam" id="PF01636"/>
    </source>
</evidence>
<name>A0A495QXW2_9ACTN</name>
<dbReference type="NCBIfam" id="NF000088">
    <property type="entry name" value="viomycin_Vph"/>
    <property type="match status" value="1"/>
</dbReference>
<comment type="caution">
    <text evidence="2">The sequence shown here is derived from an EMBL/GenBank/DDBJ whole genome shotgun (WGS) entry which is preliminary data.</text>
</comment>
<dbReference type="SUPFAM" id="SSF56112">
    <property type="entry name" value="Protein kinase-like (PK-like)"/>
    <property type="match status" value="1"/>
</dbReference>
<dbReference type="EMBL" id="RBWU01000001">
    <property type="protein sequence ID" value="RKS79035.1"/>
    <property type="molecule type" value="Genomic_DNA"/>
</dbReference>
<dbReference type="PANTHER" id="PTHR21310">
    <property type="entry name" value="AMINOGLYCOSIDE PHOSPHOTRANSFERASE-RELATED-RELATED"/>
    <property type="match status" value="1"/>
</dbReference>
<proteinExistence type="predicted"/>
<dbReference type="InterPro" id="IPR051678">
    <property type="entry name" value="AGP_Transferase"/>
</dbReference>
<dbReference type="PANTHER" id="PTHR21310:SF15">
    <property type="entry name" value="AMINOGLYCOSIDE PHOSPHOTRANSFERASE DOMAIN-CONTAINING PROTEIN"/>
    <property type="match status" value="1"/>
</dbReference>
<dbReference type="InterPro" id="IPR002575">
    <property type="entry name" value="Aminoglycoside_PTrfase"/>
</dbReference>
<organism evidence="2 3">
    <name type="scientific">Actinomadura pelletieri DSM 43383</name>
    <dbReference type="NCBI Taxonomy" id="1120940"/>
    <lineage>
        <taxon>Bacteria</taxon>
        <taxon>Bacillati</taxon>
        <taxon>Actinomycetota</taxon>
        <taxon>Actinomycetes</taxon>
        <taxon>Streptosporangiales</taxon>
        <taxon>Thermomonosporaceae</taxon>
        <taxon>Actinomadura</taxon>
    </lineage>
</organism>
<dbReference type="Pfam" id="PF01636">
    <property type="entry name" value="APH"/>
    <property type="match status" value="1"/>
</dbReference>
<keyword evidence="2" id="KW-0808">Transferase</keyword>
<dbReference type="InterPro" id="IPR011009">
    <property type="entry name" value="Kinase-like_dom_sf"/>
</dbReference>
<evidence type="ECO:0000313" key="2">
    <source>
        <dbReference type="EMBL" id="RKS79035.1"/>
    </source>
</evidence>
<dbReference type="OrthoDB" id="9797603at2"/>
<dbReference type="AlphaFoldDB" id="A0A495QXW2"/>
<evidence type="ECO:0000313" key="3">
    <source>
        <dbReference type="Proteomes" id="UP000274601"/>
    </source>
</evidence>
<sequence>MSVRTTHRTLLSSLLPNDSPDDLAVREGQFHTVVVGSDRVVCFPRTRAAAIRLPERAATLHSLASLDLGIHTPEPLLLGGAHGDEEPTYLLLSRIPGQPLEPDALDNPQVADSVAAQYAALLSGLARAGTDKTAPAVIPPAPQGEWRRFAENVRAELFPLMSDSGRLRAERELTALDTLPHLTQAVVHGDLGAENVLWEWKDGLPQLSGVLDWDDVTLSDPAEDFAAIGASYGAELLERVLALGNSSDHELRTRITAIRGTFALQQALYALRDGDKEELTDGLADYTLSAEAENDPSR</sequence>
<gene>
    <name evidence="2" type="ORF">BZB76_0473</name>
</gene>
<reference evidence="2 3" key="1">
    <citation type="submission" date="2018-10" db="EMBL/GenBank/DDBJ databases">
        <title>Genomic Encyclopedia of Archaeal and Bacterial Type Strains, Phase II (KMG-II): from individual species to whole genera.</title>
        <authorList>
            <person name="Goeker M."/>
        </authorList>
    </citation>
    <scope>NUCLEOTIDE SEQUENCE [LARGE SCALE GENOMIC DNA]</scope>
    <source>
        <strain evidence="2 3">DSM 43383</strain>
    </source>
</reference>
<keyword evidence="3" id="KW-1185">Reference proteome</keyword>
<protein>
    <submittedName>
        <fullName evidence="2">Phosphotransferase family enzyme</fullName>
    </submittedName>
</protein>
<feature type="domain" description="Aminoglycoside phosphotransferase" evidence="1">
    <location>
        <begin position="33"/>
        <end position="242"/>
    </location>
</feature>
<dbReference type="GO" id="GO:0016740">
    <property type="term" value="F:transferase activity"/>
    <property type="evidence" value="ECO:0007669"/>
    <property type="project" value="UniProtKB-KW"/>
</dbReference>
<dbReference type="RefSeq" id="WP_121432620.1">
    <property type="nucleotide sequence ID" value="NZ_RBWU01000001.1"/>
</dbReference>
<dbReference type="Gene3D" id="3.90.1200.10">
    <property type="match status" value="1"/>
</dbReference>
<dbReference type="Proteomes" id="UP000274601">
    <property type="component" value="Unassembled WGS sequence"/>
</dbReference>
<accession>A0A495QXW2</accession>